<keyword evidence="5" id="KW-0449">Lipoprotein</keyword>
<keyword evidence="2" id="KW-0732">Signal</keyword>
<dbReference type="EMBL" id="QRMZ01000001">
    <property type="protein sequence ID" value="RHK08249.1"/>
    <property type="molecule type" value="Genomic_DNA"/>
</dbReference>
<reference evidence="6 7" key="1">
    <citation type="submission" date="2018-08" db="EMBL/GenBank/DDBJ databases">
        <title>A genome reference for cultivated species of the human gut microbiota.</title>
        <authorList>
            <person name="Zou Y."/>
            <person name="Xue W."/>
            <person name="Luo G."/>
        </authorList>
    </citation>
    <scope>NUCLEOTIDE SEQUENCE [LARGE SCALE GENOMIC DNA]</scope>
    <source>
        <strain evidence="6 7">AF48-16</strain>
    </source>
</reference>
<evidence type="ECO:0000256" key="2">
    <source>
        <dbReference type="ARBA" id="ARBA00022729"/>
    </source>
</evidence>
<keyword evidence="4" id="KW-0564">Palmitate</keyword>
<dbReference type="AlphaFoldDB" id="A0A415EY69"/>
<dbReference type="PANTHER" id="PTHR43649">
    <property type="entry name" value="ARABINOSE-BINDING PROTEIN-RELATED"/>
    <property type="match status" value="1"/>
</dbReference>
<accession>A0A415EY69</accession>
<dbReference type="PANTHER" id="PTHR43649:SF33">
    <property type="entry name" value="POLYGALACTURONAN_RHAMNOGALACTURONAN-BINDING PROTEIN YTCQ"/>
    <property type="match status" value="1"/>
</dbReference>
<evidence type="ECO:0000256" key="1">
    <source>
        <dbReference type="ARBA" id="ARBA00022475"/>
    </source>
</evidence>
<dbReference type="PROSITE" id="PS51257">
    <property type="entry name" value="PROKAR_LIPOPROTEIN"/>
    <property type="match status" value="1"/>
</dbReference>
<protein>
    <submittedName>
        <fullName evidence="6">Extracellular solute-binding protein</fullName>
    </submittedName>
</protein>
<dbReference type="SUPFAM" id="SSF53850">
    <property type="entry name" value="Periplasmic binding protein-like II"/>
    <property type="match status" value="1"/>
</dbReference>
<evidence type="ECO:0000256" key="4">
    <source>
        <dbReference type="ARBA" id="ARBA00023139"/>
    </source>
</evidence>
<gene>
    <name evidence="6" type="ORF">DW084_00795</name>
</gene>
<dbReference type="Gene3D" id="3.40.190.10">
    <property type="entry name" value="Periplasmic binding protein-like II"/>
    <property type="match status" value="1"/>
</dbReference>
<evidence type="ECO:0000256" key="3">
    <source>
        <dbReference type="ARBA" id="ARBA00023136"/>
    </source>
</evidence>
<sequence>MDLKKTGKALMLGGLLVGTAACGSNNESSDEPQGAQDVSIYSMSSTYEGEIRGYVGKYLQDELGVNVNVIPNSVGGTSRLETRLTTGELGDLIVFTTQKDLNRAKTAGIIEDLTEYKEKLPNVTRFEDAVARAETIFEGLYGIPTTVSQEAEVTKTNPTWLPSMRYDYYKELGSPEIETYWDYGVLAEQMVEAHPETENGDKFYALSLFSEWDGNSVNQLRSIAKSQGYTDTDGVNRYEFINVSVFDDSYEDILSEDSLYLQALKWANDLHKKGLLDPDSASQTWEDYLKKAEKGQSAIMPWGYTGELNFNPVNPELTSQGKGYKLVPNNELLVADQKTTTYGNNWFWAVSKNAKNKDKALELLDFLYSDEGHLFWENGPQGIMWDINDDGKPYLTELGSGSWEAQAPEEAGGGALSETFKKLVNGPSVDQQSVSPILNEPANRSVWETTLLESATELDKQWTEDHDGALNSKEYLLENGLLASYDIADVPLVERGDELDLTYNQVGAVIKEYSWQMIYARDDETFDSLKNEMIEKAKNLGYDRCVESEQTIAQAWFAAR</sequence>
<evidence type="ECO:0000313" key="6">
    <source>
        <dbReference type="EMBL" id="RHK08249.1"/>
    </source>
</evidence>
<comment type="caution">
    <text evidence="6">The sequence shown here is derived from an EMBL/GenBank/DDBJ whole genome shotgun (WGS) entry which is preliminary data.</text>
</comment>
<proteinExistence type="predicted"/>
<keyword evidence="1" id="KW-1003">Cell membrane</keyword>
<evidence type="ECO:0000256" key="5">
    <source>
        <dbReference type="ARBA" id="ARBA00023288"/>
    </source>
</evidence>
<dbReference type="Pfam" id="PF01547">
    <property type="entry name" value="SBP_bac_1"/>
    <property type="match status" value="1"/>
</dbReference>
<dbReference type="InterPro" id="IPR006059">
    <property type="entry name" value="SBP"/>
</dbReference>
<evidence type="ECO:0000313" key="7">
    <source>
        <dbReference type="Proteomes" id="UP000286288"/>
    </source>
</evidence>
<name>A0A415EY69_ENTCA</name>
<dbReference type="InterPro" id="IPR050490">
    <property type="entry name" value="Bact_solute-bd_prot1"/>
</dbReference>
<organism evidence="6 7">
    <name type="scientific">Enterococcus casseliflavus</name>
    <name type="common">Enterococcus flavescens</name>
    <dbReference type="NCBI Taxonomy" id="37734"/>
    <lineage>
        <taxon>Bacteria</taxon>
        <taxon>Bacillati</taxon>
        <taxon>Bacillota</taxon>
        <taxon>Bacilli</taxon>
        <taxon>Lactobacillales</taxon>
        <taxon>Enterococcaceae</taxon>
        <taxon>Enterococcus</taxon>
    </lineage>
</organism>
<dbReference type="Proteomes" id="UP000286288">
    <property type="component" value="Unassembled WGS sequence"/>
</dbReference>
<keyword evidence="3" id="KW-0472">Membrane</keyword>